<dbReference type="Proteomes" id="UP001549749">
    <property type="component" value="Unassembled WGS sequence"/>
</dbReference>
<evidence type="ECO:0000313" key="1">
    <source>
        <dbReference type="EMBL" id="MET6998298.1"/>
    </source>
</evidence>
<sequence>MKKLLLLSVIICLAYACKKDSLSSKPQISFRSYSISSIDTTTQQFDIEFNVKDGDGDIENNIYILNYVDGTPPVDENDFPSRQMPGIEANKGNSVNAIVSVNMQSNDFRVGIDDNFTPDSFHVRAFIIDNAGNSSDTITTPKIPWYKKKQP</sequence>
<dbReference type="PROSITE" id="PS51257">
    <property type="entry name" value="PROKAR_LIPOPROTEIN"/>
    <property type="match status" value="1"/>
</dbReference>
<dbReference type="RefSeq" id="WP_354660933.1">
    <property type="nucleotide sequence ID" value="NZ_JBEXAC010000001.1"/>
</dbReference>
<gene>
    <name evidence="1" type="ORF">ABR189_13005</name>
</gene>
<evidence type="ECO:0000313" key="2">
    <source>
        <dbReference type="Proteomes" id="UP001549749"/>
    </source>
</evidence>
<name>A0ABV2T5K6_9BACT</name>
<organism evidence="1 2">
    <name type="scientific">Chitinophaga defluvii</name>
    <dbReference type="NCBI Taxonomy" id="3163343"/>
    <lineage>
        <taxon>Bacteria</taxon>
        <taxon>Pseudomonadati</taxon>
        <taxon>Bacteroidota</taxon>
        <taxon>Chitinophagia</taxon>
        <taxon>Chitinophagales</taxon>
        <taxon>Chitinophagaceae</taxon>
        <taxon>Chitinophaga</taxon>
    </lineage>
</organism>
<protein>
    <submittedName>
        <fullName evidence="1">Uncharacterized protein</fullName>
    </submittedName>
</protein>
<reference evidence="1 2" key="1">
    <citation type="submission" date="2024-06" db="EMBL/GenBank/DDBJ databases">
        <title>Chitinophaga defluvii sp. nov., isolated from municipal sewage.</title>
        <authorList>
            <person name="Zhang L."/>
        </authorList>
    </citation>
    <scope>NUCLEOTIDE SEQUENCE [LARGE SCALE GENOMIC DNA]</scope>
    <source>
        <strain evidence="1 2">H8</strain>
    </source>
</reference>
<proteinExistence type="predicted"/>
<comment type="caution">
    <text evidence="1">The sequence shown here is derived from an EMBL/GenBank/DDBJ whole genome shotgun (WGS) entry which is preliminary data.</text>
</comment>
<accession>A0ABV2T5K6</accession>
<keyword evidence="2" id="KW-1185">Reference proteome</keyword>
<dbReference type="EMBL" id="JBEXAC010000001">
    <property type="protein sequence ID" value="MET6998298.1"/>
    <property type="molecule type" value="Genomic_DNA"/>
</dbReference>